<keyword evidence="1" id="KW-0732">Signal</keyword>
<comment type="caution">
    <text evidence="3">The sequence shown here is derived from an EMBL/GenBank/DDBJ whole genome shotgun (WGS) entry which is preliminary data.</text>
</comment>
<feature type="domain" description="DUF4367" evidence="2">
    <location>
        <begin position="277"/>
        <end position="391"/>
    </location>
</feature>
<evidence type="ECO:0000256" key="1">
    <source>
        <dbReference type="SAM" id="SignalP"/>
    </source>
</evidence>
<dbReference type="Gene3D" id="2.50.20.20">
    <property type="match status" value="1"/>
</dbReference>
<evidence type="ECO:0000313" key="4">
    <source>
        <dbReference type="Proteomes" id="UP001597221"/>
    </source>
</evidence>
<dbReference type="Pfam" id="PF20316">
    <property type="entry name" value="DUF6612"/>
    <property type="match status" value="1"/>
</dbReference>
<sequence length="392" mass="43996">MKKSIALLMMAVLLLLAACGGEAKTAGEVMEESIKATEELESYSADMKVDTEVMGMDMNIEAVSDITHNPDTLYMDMSMGMTGFTMDVEVYVVGEEAYMKMFGEWVMMDAEEIVGLEGFDQLNQTELEKLNDFIDHFEMTEEDGMYVLTLTGEGEEFQTLIDTYLEASMGDLAMDPSIEEDLYTDLVVNSLKMELKIDKKSMIIQEQSVDADLSLDGESYAIKADTIISNVNEVEPVAIPDEVKDNAVTEDSLLDFGFTEESLPLEEIREIVDYTVPEATFVPEGFELTDSSYYEDEMIEMVYLSYDKDGDNYFGLTVYPSKEAYVEAFGEVYEDESTETISINGSEGVLEVLDESFLFLTWEHEDGAFLELISEGTDITREILMEIAEGIQ</sequence>
<reference evidence="4" key="1">
    <citation type="journal article" date="2019" name="Int. J. Syst. Evol. Microbiol.">
        <title>The Global Catalogue of Microorganisms (GCM) 10K type strain sequencing project: providing services to taxonomists for standard genome sequencing and annotation.</title>
        <authorList>
            <consortium name="The Broad Institute Genomics Platform"/>
            <consortium name="The Broad Institute Genome Sequencing Center for Infectious Disease"/>
            <person name="Wu L."/>
            <person name="Ma J."/>
        </authorList>
    </citation>
    <scope>NUCLEOTIDE SEQUENCE [LARGE SCALE GENOMIC DNA]</scope>
    <source>
        <strain evidence="4">CGMCC 1.12376</strain>
    </source>
</reference>
<dbReference type="Pfam" id="PF14285">
    <property type="entry name" value="DUF4367"/>
    <property type="match status" value="1"/>
</dbReference>
<keyword evidence="4" id="KW-1185">Reference proteome</keyword>
<protein>
    <submittedName>
        <fullName evidence="3">DUF6612 family protein</fullName>
    </submittedName>
</protein>
<name>A0ABW4HWS8_9BACI</name>
<dbReference type="EMBL" id="JBHUDE010000161">
    <property type="protein sequence ID" value="MFD1609702.1"/>
    <property type="molecule type" value="Genomic_DNA"/>
</dbReference>
<organism evidence="3 4">
    <name type="scientific">Oceanobacillus luteolus</name>
    <dbReference type="NCBI Taxonomy" id="1274358"/>
    <lineage>
        <taxon>Bacteria</taxon>
        <taxon>Bacillati</taxon>
        <taxon>Bacillota</taxon>
        <taxon>Bacilli</taxon>
        <taxon>Bacillales</taxon>
        <taxon>Bacillaceae</taxon>
        <taxon>Oceanobacillus</taxon>
    </lineage>
</organism>
<feature type="signal peptide" evidence="1">
    <location>
        <begin position="1"/>
        <end position="23"/>
    </location>
</feature>
<dbReference type="Proteomes" id="UP001597221">
    <property type="component" value="Unassembled WGS sequence"/>
</dbReference>
<dbReference type="InterPro" id="IPR029046">
    <property type="entry name" value="LolA/LolB/LppX"/>
</dbReference>
<accession>A0ABW4HWS8</accession>
<evidence type="ECO:0000259" key="2">
    <source>
        <dbReference type="Pfam" id="PF14285"/>
    </source>
</evidence>
<feature type="chain" id="PRO_5046676022" evidence="1">
    <location>
        <begin position="24"/>
        <end position="392"/>
    </location>
</feature>
<gene>
    <name evidence="3" type="ORF">ACFSBH_18970</name>
</gene>
<evidence type="ECO:0000313" key="3">
    <source>
        <dbReference type="EMBL" id="MFD1609702.1"/>
    </source>
</evidence>
<dbReference type="InterPro" id="IPR025377">
    <property type="entry name" value="DUF4367"/>
</dbReference>
<proteinExistence type="predicted"/>
<dbReference type="SUPFAM" id="SSF89392">
    <property type="entry name" value="Prokaryotic lipoproteins and lipoprotein localization factors"/>
    <property type="match status" value="1"/>
</dbReference>
<dbReference type="PROSITE" id="PS51257">
    <property type="entry name" value="PROKAR_LIPOPROTEIN"/>
    <property type="match status" value="1"/>
</dbReference>
<dbReference type="InterPro" id="IPR046720">
    <property type="entry name" value="DUF6612"/>
</dbReference>
<dbReference type="RefSeq" id="WP_251516021.1">
    <property type="nucleotide sequence ID" value="NZ_JAMBON010000031.1"/>
</dbReference>